<keyword evidence="2" id="KW-1185">Reference proteome</keyword>
<dbReference type="KEGG" id="sale:EPH95_02610"/>
<dbReference type="Proteomes" id="UP000319756">
    <property type="component" value="Chromosome"/>
</dbReference>
<evidence type="ECO:0008006" key="3">
    <source>
        <dbReference type="Google" id="ProtNLM"/>
    </source>
</evidence>
<dbReference type="RefSeq" id="WP_142087090.1">
    <property type="nucleotide sequence ID" value="NZ_CP035485.1"/>
</dbReference>
<dbReference type="OrthoDB" id="2973637at2"/>
<dbReference type="AlphaFoldDB" id="A0A514LEB2"/>
<reference evidence="2" key="1">
    <citation type="submission" date="2019-01" db="EMBL/GenBank/DDBJ databases">
        <title>Genomic analysis of Salicibibacter sp. NKC3-5.</title>
        <authorList>
            <person name="Oh Y.J."/>
        </authorList>
    </citation>
    <scope>NUCLEOTIDE SEQUENCE [LARGE SCALE GENOMIC DNA]</scope>
    <source>
        <strain evidence="2">NKC3-5</strain>
    </source>
</reference>
<gene>
    <name evidence="1" type="ORF">EPH95_02610</name>
</gene>
<evidence type="ECO:0000313" key="1">
    <source>
        <dbReference type="EMBL" id="QDI90198.1"/>
    </source>
</evidence>
<sequence>MYGDFPFVNWGAIKTALVFGSCLNNTITIYYYNDGLVKLTKGSLFKLSDMDEEIIIKNENNLHTFKYEEIRFAALNVS</sequence>
<name>A0A514LEB2_9BACI</name>
<protein>
    <recommendedName>
        <fullName evidence="3">YolD-like family protein</fullName>
    </recommendedName>
</protein>
<organism evidence="1 2">
    <name type="scientific">Salicibibacter halophilus</name>
    <dbReference type="NCBI Taxonomy" id="2502791"/>
    <lineage>
        <taxon>Bacteria</taxon>
        <taxon>Bacillati</taxon>
        <taxon>Bacillota</taxon>
        <taxon>Bacilli</taxon>
        <taxon>Bacillales</taxon>
        <taxon>Bacillaceae</taxon>
        <taxon>Salicibibacter</taxon>
    </lineage>
</organism>
<evidence type="ECO:0000313" key="2">
    <source>
        <dbReference type="Proteomes" id="UP000319756"/>
    </source>
</evidence>
<accession>A0A514LEB2</accession>
<dbReference type="EMBL" id="CP035485">
    <property type="protein sequence ID" value="QDI90198.1"/>
    <property type="molecule type" value="Genomic_DNA"/>
</dbReference>
<proteinExistence type="predicted"/>